<name>A0A411PGU3_9GAMM</name>
<keyword evidence="2" id="KW-1185">Reference proteome</keyword>
<accession>A0A411PGU3</accession>
<dbReference type="AlphaFoldDB" id="A0A411PGU3"/>
<sequence length="96" mass="11223">MLEEFRYILSPISVKSHPEWGAYIELIDYEHRDYIEDVLCEHFDLDYAFCSNEDVTGDYVLYFAEKASIGAVEKAVSEINEFHKANKIDYKVAPYT</sequence>
<dbReference type="OrthoDB" id="6402174at2"/>
<evidence type="ECO:0000313" key="2">
    <source>
        <dbReference type="Proteomes" id="UP000291106"/>
    </source>
</evidence>
<gene>
    <name evidence="1" type="ORF">EXU30_08735</name>
</gene>
<dbReference type="KEGG" id="smai:EXU30_08735"/>
<proteinExistence type="predicted"/>
<dbReference type="Proteomes" id="UP000291106">
    <property type="component" value="Chromosome"/>
</dbReference>
<dbReference type="EMBL" id="CP036200">
    <property type="protein sequence ID" value="QBF82765.1"/>
    <property type="molecule type" value="Genomic_DNA"/>
</dbReference>
<reference evidence="1 2" key="1">
    <citation type="submission" date="2019-02" db="EMBL/GenBank/DDBJ databases">
        <title>Shewanella sp. D4-2 isolated from Dokdo Island.</title>
        <authorList>
            <person name="Baek K."/>
        </authorList>
    </citation>
    <scope>NUCLEOTIDE SEQUENCE [LARGE SCALE GENOMIC DNA]</scope>
    <source>
        <strain evidence="1 2">D4-2</strain>
    </source>
</reference>
<protein>
    <submittedName>
        <fullName evidence="1">Uncharacterized protein</fullName>
    </submittedName>
</protein>
<dbReference type="RefSeq" id="WP_130599219.1">
    <property type="nucleotide sequence ID" value="NZ_CP036200.1"/>
</dbReference>
<evidence type="ECO:0000313" key="1">
    <source>
        <dbReference type="EMBL" id="QBF82765.1"/>
    </source>
</evidence>
<organism evidence="1 2">
    <name type="scientific">Shewanella maritima</name>
    <dbReference type="NCBI Taxonomy" id="2520507"/>
    <lineage>
        <taxon>Bacteria</taxon>
        <taxon>Pseudomonadati</taxon>
        <taxon>Pseudomonadota</taxon>
        <taxon>Gammaproteobacteria</taxon>
        <taxon>Alteromonadales</taxon>
        <taxon>Shewanellaceae</taxon>
        <taxon>Shewanella</taxon>
    </lineage>
</organism>